<dbReference type="InterPro" id="IPR017896">
    <property type="entry name" value="4Fe4S_Fe-S-bd"/>
</dbReference>
<evidence type="ECO:0000256" key="1">
    <source>
        <dbReference type="ARBA" id="ARBA00001966"/>
    </source>
</evidence>
<dbReference type="FunFam" id="3.30.70.20:FF:000045">
    <property type="entry name" value="Ferredoxin, 4Fe-4S"/>
    <property type="match status" value="1"/>
</dbReference>
<dbReference type="EMBL" id="CCNB01000012">
    <property type="protein sequence ID" value="CDX35015.1"/>
    <property type="molecule type" value="Genomic_DNA"/>
</dbReference>
<keyword evidence="7" id="KW-0411">Iron-sulfur</keyword>
<dbReference type="PROSITE" id="PS00198">
    <property type="entry name" value="4FE4S_FER_1"/>
    <property type="match status" value="1"/>
</dbReference>
<keyword evidence="4" id="KW-0479">Metal-binding</keyword>
<dbReference type="AlphaFoldDB" id="A0A090EU39"/>
<evidence type="ECO:0000256" key="6">
    <source>
        <dbReference type="ARBA" id="ARBA00023004"/>
    </source>
</evidence>
<evidence type="ECO:0000313" key="9">
    <source>
        <dbReference type="EMBL" id="CDX35015.1"/>
    </source>
</evidence>
<keyword evidence="2" id="KW-0813">Transport</keyword>
<evidence type="ECO:0000256" key="7">
    <source>
        <dbReference type="ARBA" id="ARBA00023014"/>
    </source>
</evidence>
<keyword evidence="5" id="KW-0249">Electron transport</keyword>
<gene>
    <name evidence="9" type="primary">fdxN</name>
    <name evidence="9" type="ORF">MPLDJ20_20031</name>
</gene>
<sequence>MAFKIIASQCTQCGACEFECPSSAIKFKGETYVIDPEQCTECKEAFDTQQCASVCPVSGTCIPA</sequence>
<evidence type="ECO:0000256" key="5">
    <source>
        <dbReference type="ARBA" id="ARBA00022982"/>
    </source>
</evidence>
<dbReference type="PROSITE" id="PS51379">
    <property type="entry name" value="4FE4S_FER_2"/>
    <property type="match status" value="1"/>
</dbReference>
<evidence type="ECO:0000256" key="2">
    <source>
        <dbReference type="ARBA" id="ARBA00022448"/>
    </source>
</evidence>
<dbReference type="Proteomes" id="UP000046373">
    <property type="component" value="Unassembled WGS sequence"/>
</dbReference>
<evidence type="ECO:0000259" key="8">
    <source>
        <dbReference type="PROSITE" id="PS51379"/>
    </source>
</evidence>
<dbReference type="GO" id="GO:0051539">
    <property type="term" value="F:4 iron, 4 sulfur cluster binding"/>
    <property type="evidence" value="ECO:0007669"/>
    <property type="project" value="UniProtKB-KW"/>
</dbReference>
<proteinExistence type="predicted"/>
<evidence type="ECO:0000313" key="10">
    <source>
        <dbReference type="Proteomes" id="UP000046373"/>
    </source>
</evidence>
<dbReference type="Gene3D" id="3.30.70.20">
    <property type="match status" value="1"/>
</dbReference>
<organism evidence="9 10">
    <name type="scientific">Mesorhizobium plurifarium</name>
    <dbReference type="NCBI Taxonomy" id="69974"/>
    <lineage>
        <taxon>Bacteria</taxon>
        <taxon>Pseudomonadati</taxon>
        <taxon>Pseudomonadota</taxon>
        <taxon>Alphaproteobacteria</taxon>
        <taxon>Hyphomicrobiales</taxon>
        <taxon>Phyllobacteriaceae</taxon>
        <taxon>Mesorhizobium</taxon>
    </lineage>
</organism>
<dbReference type="GO" id="GO:0046872">
    <property type="term" value="F:metal ion binding"/>
    <property type="evidence" value="ECO:0007669"/>
    <property type="project" value="UniProtKB-KW"/>
</dbReference>
<dbReference type="SUPFAM" id="SSF54862">
    <property type="entry name" value="4Fe-4S ferredoxins"/>
    <property type="match status" value="1"/>
</dbReference>
<feature type="domain" description="4Fe-4S ferredoxin-type" evidence="8">
    <location>
        <begin position="1"/>
        <end position="30"/>
    </location>
</feature>
<reference evidence="9 10" key="1">
    <citation type="submission" date="2014-08" db="EMBL/GenBank/DDBJ databases">
        <authorList>
            <person name="Moulin Lionel"/>
        </authorList>
    </citation>
    <scope>NUCLEOTIDE SEQUENCE [LARGE SCALE GENOMIC DNA]</scope>
</reference>
<name>A0A090EU39_MESPL</name>
<dbReference type="Pfam" id="PF12838">
    <property type="entry name" value="Fer4_7"/>
    <property type="match status" value="1"/>
</dbReference>
<evidence type="ECO:0000256" key="4">
    <source>
        <dbReference type="ARBA" id="ARBA00022723"/>
    </source>
</evidence>
<keyword evidence="6" id="KW-0408">Iron</keyword>
<accession>A0A090EU39</accession>
<evidence type="ECO:0000256" key="3">
    <source>
        <dbReference type="ARBA" id="ARBA00022485"/>
    </source>
</evidence>
<protein>
    <submittedName>
        <fullName evidence="9">Ferredoxin-like protein in nif region</fullName>
    </submittedName>
</protein>
<comment type="cofactor">
    <cofactor evidence="1">
        <name>[4Fe-4S] cluster</name>
        <dbReference type="ChEBI" id="CHEBI:49883"/>
    </cofactor>
</comment>
<dbReference type="InterPro" id="IPR017900">
    <property type="entry name" value="4Fe4S_Fe_S_CS"/>
</dbReference>
<keyword evidence="3" id="KW-0004">4Fe-4S</keyword>